<feature type="domain" description="CUB" evidence="3">
    <location>
        <begin position="531"/>
        <end position="634"/>
    </location>
</feature>
<evidence type="ECO:0000313" key="5">
    <source>
        <dbReference type="EMBL" id="MFA1772678.1"/>
    </source>
</evidence>
<dbReference type="InterPro" id="IPR000859">
    <property type="entry name" value="CUB_dom"/>
</dbReference>
<organism evidence="4 6">
    <name type="scientific">Rufibacter glacialis</name>
    <dbReference type="NCBI Taxonomy" id="1259555"/>
    <lineage>
        <taxon>Bacteria</taxon>
        <taxon>Pseudomonadati</taxon>
        <taxon>Bacteroidota</taxon>
        <taxon>Cytophagia</taxon>
        <taxon>Cytophagales</taxon>
        <taxon>Hymenobacteraceae</taxon>
        <taxon>Rufibacter</taxon>
    </lineage>
</organism>
<feature type="signal peptide" evidence="2">
    <location>
        <begin position="1"/>
        <end position="29"/>
    </location>
</feature>
<evidence type="ECO:0000256" key="2">
    <source>
        <dbReference type="SAM" id="SignalP"/>
    </source>
</evidence>
<dbReference type="SUPFAM" id="SSF49854">
    <property type="entry name" value="Spermadhesin, CUB domain"/>
    <property type="match status" value="1"/>
</dbReference>
<feature type="chain" id="PRO_5024321459" evidence="2">
    <location>
        <begin position="30"/>
        <end position="1700"/>
    </location>
</feature>
<dbReference type="Proteomes" id="UP000323866">
    <property type="component" value="Unassembled WGS sequence"/>
</dbReference>
<dbReference type="OrthoDB" id="972884at2"/>
<evidence type="ECO:0000259" key="3">
    <source>
        <dbReference type="PROSITE" id="PS01180"/>
    </source>
</evidence>
<dbReference type="InterPro" id="IPR011635">
    <property type="entry name" value="CARDB"/>
</dbReference>
<dbReference type="InterPro" id="IPR026444">
    <property type="entry name" value="Secre_tail"/>
</dbReference>
<name>A0A5M8QQW8_9BACT</name>
<proteinExistence type="predicted"/>
<dbReference type="Pfam" id="PF00431">
    <property type="entry name" value="CUB"/>
    <property type="match status" value="1"/>
</dbReference>
<dbReference type="Pfam" id="PF07705">
    <property type="entry name" value="CARDB"/>
    <property type="match status" value="12"/>
</dbReference>
<comment type="caution">
    <text evidence="4">The sequence shown here is derived from an EMBL/GenBank/DDBJ whole genome shotgun (WGS) entry which is preliminary data.</text>
</comment>
<reference evidence="4 6" key="2">
    <citation type="submission" date="2019-09" db="EMBL/GenBank/DDBJ databases">
        <title>A bacterium isolated from glacier soil.</title>
        <authorList>
            <person name="Liu Q."/>
        </authorList>
    </citation>
    <scope>NUCLEOTIDE SEQUENCE [LARGE SCALE GENOMIC DNA]</scope>
    <source>
        <strain evidence="4 6">MDT1-10-3</strain>
    </source>
</reference>
<evidence type="ECO:0000313" key="7">
    <source>
        <dbReference type="Proteomes" id="UP001570846"/>
    </source>
</evidence>
<dbReference type="Proteomes" id="UP001570846">
    <property type="component" value="Unassembled WGS sequence"/>
</dbReference>
<keyword evidence="1" id="KW-1015">Disulfide bond</keyword>
<accession>A0A5M8QQW8</accession>
<reference evidence="5 7" key="3">
    <citation type="submission" date="2024-08" db="EMBL/GenBank/DDBJ databases">
        <authorList>
            <person name="Wei W."/>
        </authorList>
    </citation>
    <scope>NUCLEOTIDE SEQUENCE [LARGE SCALE GENOMIC DNA]</scope>
    <source>
        <strain evidence="5 7">XU2</strain>
    </source>
</reference>
<dbReference type="EMBL" id="JBGOGF010000008">
    <property type="protein sequence ID" value="MFA1772678.1"/>
    <property type="molecule type" value="Genomic_DNA"/>
</dbReference>
<reference evidence="4 6" key="1">
    <citation type="submission" date="2019-07" db="EMBL/GenBank/DDBJ databases">
        <authorList>
            <person name="Qu J.-H."/>
        </authorList>
    </citation>
    <scope>NUCLEOTIDE SEQUENCE [LARGE SCALE GENOMIC DNA]</scope>
    <source>
        <strain evidence="4 6">MDT1-10-3</strain>
    </source>
</reference>
<evidence type="ECO:0000313" key="4">
    <source>
        <dbReference type="EMBL" id="KAA6437668.1"/>
    </source>
</evidence>
<dbReference type="Pfam" id="PF18962">
    <property type="entry name" value="Por_Secre_tail"/>
    <property type="match status" value="1"/>
</dbReference>
<dbReference type="SMART" id="SM00042">
    <property type="entry name" value="CUB"/>
    <property type="match status" value="1"/>
</dbReference>
<dbReference type="InterPro" id="IPR035914">
    <property type="entry name" value="Sperma_CUB_dom_sf"/>
</dbReference>
<dbReference type="Gene3D" id="2.60.40.10">
    <property type="entry name" value="Immunoglobulins"/>
    <property type="match status" value="12"/>
</dbReference>
<dbReference type="Gene3D" id="2.60.120.290">
    <property type="entry name" value="Spermadhesin, CUB domain"/>
    <property type="match status" value="1"/>
</dbReference>
<sequence>MPKPLLPFPSGLRWKLLLVFCLFFGGAQAAFSQPDYAIQRAAVAPTSVVAGSSVSTSCSIYNLGNTMGNSSNIGYYLSTNSVLDAQDIFIGSSAGSALAASGTSSRSVTLTIPSNTSTGSYYLLFVADYLKNVSESNEDNNVSSVAFSVVPPMVDFTISSLYLYASSLTAGSSLTVEGYIYNQGNTASNSSTVGYYLSTNSTLDAADVFIGSFSGNAVSASSSHYFYSTVTVPANTTAGSYYLISAADYLNSVAEENETNNTASRQITVVSPSIDLVVQSPSLSPTSAIPGSAVTSYFTLSNQGNSTASSSNVGFYLSSNATFDATDVFIGSSTGTSIEGNRAYYRSATVTIPSNASTGAYYILFRADYLNSVSETNEDNNVAAVAFSVVTPNVDLNLQSPGISSSSIPAGSQITVTSTAYNLGNMTASSSNMGYYLSANSTLDANDILVGFANGSSISPGTYNYASKSSVVTIPSNTTPGNYYLIQAIDYLNSITESNENNNTVSSYFSVTDQGTNFLVPVSGSTSFTTCTGKVYDNGGTGNYSQYSNGSLTINPATPGNKVQLSFVSFSIYNYYDYLEIYDGTSTSAPLIGRYNYNSPNVVTASNTSGALTLRFYSSGYYTYPGFEANISCVTPAIDLSIFSGYPSSNTLSSGTSFSTTGFIVNTGTTSSASSNIGYYLSPNSTLEATDLYLGRSTGGLLTSQSSSKHDFTLSLPSTVTAGSYQLLFVADPTNDVQETDETNNVRAAAITVTSANTIDLSVTARTLSATSVVTGASVNATATLSNTGNTASPKSAVGFYLSTNTTWEPTDVLLVSKQTASTLAASGSEVLDASLTIPSSTVAGNYYILFVPDPENHIAETNETNGVMSLALTVTNNIVDLIVQDAALSPTSLLAGATTTATSKISNQGSVSAASSTMGYYLSANTTLEASDVALTTTTGGALAGSASADKSVTLTIPAGTTAGNYYVLFVADPANEVTEGTENNNVSSVALTVLPQTVDLVLQTPTLSVTSLVTGGSVTATTIIRNAGTVSSSASNVGYYLSTNTTFDATDVALGTSTGGALAAGATAEKTASLTIPATTAPGNYYVLFVADPAGEVTESNETNNTSSIALTVTAPPSPDLVVETFYITPSTSFIKGTAYTVATIIKNQGNATSSASSVGVYLSSDLTLDAADILLAEATGSSLTQNATATLSRTVTIPASTATGSYYLLIKADHKDAVTESNETNNLKYSSIIVLNPTVDLFINNVTASINTLSAGYPITVSARINNDGNSTAISSNVGFYLSTDNTFDSNDIVLGTISGNELASGTNATKSGTFVVPTGTPDGNYYLLTVADPSNAVPETNEANNVAVYVGFSVYPASVDLVLRSSMISSATAAKGSTLNVSTSIMNSRTLAASSSNVGYYLSTNNTYESSDVLLGTSTGGALAAGATGNKNATLTIPANTAAGNYYILFLADPGNEVTESDEKNNLSAISLTVTEPNAVIHRPDLIVKPTTRALGIVPAGSSVKLSGWVTNQGKAVAAATKVSFYISQFEFGGDAPLPLGSIDAPSLAPGENYQFSTSVVIPPSLAHKNYFLIIYVNAGAFVSEEDTNNNMDHFTITVSAPTGIKELSPEHELTLWPNPTTDKLAIEAKGFKNNEKSVEITMYSASGQKVISQKAAIVNQGLKASLDVAHLNHGLYLVHIQVGDTLTIRRIVIRK</sequence>
<dbReference type="EMBL" id="VKKZ01000010">
    <property type="protein sequence ID" value="KAA6437668.1"/>
    <property type="molecule type" value="Genomic_DNA"/>
</dbReference>
<protein>
    <submittedName>
        <fullName evidence="5">CARDB domain-containing protein</fullName>
    </submittedName>
    <submittedName>
        <fullName evidence="4">T9SS type A sorting domain-containing protein</fullName>
    </submittedName>
</protein>
<dbReference type="NCBIfam" id="TIGR04183">
    <property type="entry name" value="Por_Secre_tail"/>
    <property type="match status" value="1"/>
</dbReference>
<gene>
    <name evidence="5" type="ORF">ACD591_15370</name>
    <name evidence="4" type="ORF">FOE74_03970</name>
</gene>
<keyword evidence="2" id="KW-0732">Signal</keyword>
<keyword evidence="7" id="KW-1185">Reference proteome</keyword>
<dbReference type="CDD" id="cd00041">
    <property type="entry name" value="CUB"/>
    <property type="match status" value="1"/>
</dbReference>
<dbReference type="InterPro" id="IPR013783">
    <property type="entry name" value="Ig-like_fold"/>
</dbReference>
<evidence type="ECO:0000313" key="6">
    <source>
        <dbReference type="Proteomes" id="UP000323866"/>
    </source>
</evidence>
<evidence type="ECO:0000256" key="1">
    <source>
        <dbReference type="ARBA" id="ARBA00023157"/>
    </source>
</evidence>
<dbReference type="PROSITE" id="PS01180">
    <property type="entry name" value="CUB"/>
    <property type="match status" value="1"/>
</dbReference>
<dbReference type="RefSeq" id="WP_149097289.1">
    <property type="nucleotide sequence ID" value="NZ_BMMG01000001.1"/>
</dbReference>